<evidence type="ECO:0000256" key="1">
    <source>
        <dbReference type="ARBA" id="ARBA00008791"/>
    </source>
</evidence>
<dbReference type="SUPFAM" id="SSF52402">
    <property type="entry name" value="Adenine nucleotide alpha hydrolases-like"/>
    <property type="match status" value="2"/>
</dbReference>
<gene>
    <name evidence="3" type="ORF">CV103_01480</name>
</gene>
<protein>
    <submittedName>
        <fullName evidence="3">Universal stress protein</fullName>
    </submittedName>
</protein>
<dbReference type="InterPro" id="IPR006016">
    <property type="entry name" value="UspA"/>
</dbReference>
<dbReference type="PANTHER" id="PTHR46268">
    <property type="entry name" value="STRESS RESPONSE PROTEIN NHAX"/>
    <property type="match status" value="1"/>
</dbReference>
<keyword evidence="4" id="KW-1185">Reference proteome</keyword>
<dbReference type="AlphaFoldDB" id="A0A2T4I7X3"/>
<reference evidence="3 4" key="1">
    <citation type="submission" date="2017-11" db="EMBL/GenBank/DDBJ databases">
        <title>Sphingomonas oleivorans sp. nov., isolated from oil-contaminated soil.</title>
        <authorList>
            <person name="Wang L."/>
            <person name="Chen L."/>
        </authorList>
    </citation>
    <scope>NUCLEOTIDE SEQUENCE [LARGE SCALE GENOMIC DNA]</scope>
    <source>
        <strain evidence="3 4">K101</strain>
    </source>
</reference>
<comment type="caution">
    <text evidence="3">The sequence shown here is derived from an EMBL/GenBank/DDBJ whole genome shotgun (WGS) entry which is preliminary data.</text>
</comment>
<organism evidence="3 4">
    <name type="scientific">Edaphosphingomonas fennica</name>
    <dbReference type="NCBI Taxonomy" id="114404"/>
    <lineage>
        <taxon>Bacteria</taxon>
        <taxon>Pseudomonadati</taxon>
        <taxon>Pseudomonadota</taxon>
        <taxon>Alphaproteobacteria</taxon>
        <taxon>Sphingomonadales</taxon>
        <taxon>Rhizorhabdaceae</taxon>
        <taxon>Edaphosphingomonas</taxon>
    </lineage>
</organism>
<dbReference type="CDD" id="cd00293">
    <property type="entry name" value="USP-like"/>
    <property type="match status" value="1"/>
</dbReference>
<evidence type="ECO:0000313" key="4">
    <source>
        <dbReference type="Proteomes" id="UP000241206"/>
    </source>
</evidence>
<dbReference type="Gene3D" id="3.40.50.12370">
    <property type="match status" value="1"/>
</dbReference>
<comment type="similarity">
    <text evidence="1">Belongs to the universal stress protein A family.</text>
</comment>
<feature type="domain" description="UspA" evidence="2">
    <location>
        <begin position="148"/>
        <end position="270"/>
    </location>
</feature>
<dbReference type="PANTHER" id="PTHR46268:SF15">
    <property type="entry name" value="UNIVERSAL STRESS PROTEIN HP_0031"/>
    <property type="match status" value="1"/>
</dbReference>
<proteinExistence type="inferred from homology"/>
<dbReference type="EMBL" id="PHHF01000006">
    <property type="protein sequence ID" value="PTD27486.1"/>
    <property type="molecule type" value="Genomic_DNA"/>
</dbReference>
<sequence length="273" mass="29724">MAIKDLLAVVDTGDKDEQFIKDALSFAEFHEARLTFLVLSVIPSGDYAVMWGAPYVILQDFVEAVETKEKRLVERTRLSNIEVRTISDQPGVMLTKAAVQARYADMVLFGPADTYEYPPVRRDTIESILFASGRPVLVLPNGYQPRTFDHIALGWNASREATHALRDATGIAASGAKVEVLVLDGRPSTKGHGSDPGADIARHLSRHGFATNVVTLNALEKTDAETLVQGARQHSANLLVLGAYGHSRLREMVLGGVTRELIAGAPLPLLFSH</sequence>
<dbReference type="Proteomes" id="UP000241206">
    <property type="component" value="Unassembled WGS sequence"/>
</dbReference>
<accession>A0A2T4I7X3</accession>
<evidence type="ECO:0000259" key="2">
    <source>
        <dbReference type="Pfam" id="PF00582"/>
    </source>
</evidence>
<dbReference type="Pfam" id="PF00582">
    <property type="entry name" value="Usp"/>
    <property type="match status" value="1"/>
</dbReference>
<name>A0A2T4I7X3_9SPHN</name>
<evidence type="ECO:0000313" key="3">
    <source>
        <dbReference type="EMBL" id="PTD27486.1"/>
    </source>
</evidence>
<dbReference type="RefSeq" id="WP_107393793.1">
    <property type="nucleotide sequence ID" value="NZ_PHHF01000006.1"/>
</dbReference>